<proteinExistence type="predicted"/>
<organism evidence="1">
    <name type="scientific">marine sediment metagenome</name>
    <dbReference type="NCBI Taxonomy" id="412755"/>
    <lineage>
        <taxon>unclassified sequences</taxon>
        <taxon>metagenomes</taxon>
        <taxon>ecological metagenomes</taxon>
    </lineage>
</organism>
<protein>
    <submittedName>
        <fullName evidence="1">Uncharacterized protein</fullName>
    </submittedName>
</protein>
<name>X0SUH7_9ZZZZ</name>
<accession>X0SUH7</accession>
<gene>
    <name evidence="1" type="ORF">S01H1_04539</name>
</gene>
<dbReference type="EMBL" id="BARS01002393">
    <property type="protein sequence ID" value="GAF84848.1"/>
    <property type="molecule type" value="Genomic_DNA"/>
</dbReference>
<evidence type="ECO:0000313" key="1">
    <source>
        <dbReference type="EMBL" id="GAF84848.1"/>
    </source>
</evidence>
<reference evidence="1" key="1">
    <citation type="journal article" date="2014" name="Front. Microbiol.">
        <title>High frequency of phylogenetically diverse reductive dehalogenase-homologous genes in deep subseafloor sedimentary metagenomes.</title>
        <authorList>
            <person name="Kawai M."/>
            <person name="Futagami T."/>
            <person name="Toyoda A."/>
            <person name="Takaki Y."/>
            <person name="Nishi S."/>
            <person name="Hori S."/>
            <person name="Arai W."/>
            <person name="Tsubouchi T."/>
            <person name="Morono Y."/>
            <person name="Uchiyama I."/>
            <person name="Ito T."/>
            <person name="Fujiyama A."/>
            <person name="Inagaki F."/>
            <person name="Takami H."/>
        </authorList>
    </citation>
    <scope>NUCLEOTIDE SEQUENCE</scope>
    <source>
        <strain evidence="1">Expedition CK06-06</strain>
    </source>
</reference>
<sequence>MTTPHYETFCTSSSIDLCYSYEKPDCPKTCNFAIDKLRNEQPIVIKSGLERFLGKFKNWNKHSSINQSIEDNSA</sequence>
<dbReference type="AlphaFoldDB" id="X0SUH7"/>
<comment type="caution">
    <text evidence="1">The sequence shown here is derived from an EMBL/GenBank/DDBJ whole genome shotgun (WGS) entry which is preliminary data.</text>
</comment>